<dbReference type="Proteomes" id="UP000623010">
    <property type="component" value="Unassembled WGS sequence"/>
</dbReference>
<evidence type="ECO:0000313" key="3">
    <source>
        <dbReference type="Proteomes" id="UP000623010"/>
    </source>
</evidence>
<feature type="region of interest" description="Disordered" evidence="1">
    <location>
        <begin position="30"/>
        <end position="85"/>
    </location>
</feature>
<sequence>MHFAWKLPENTDKSLKPRLRRITYELAPIEPATGTSADHHSRALRTPPTAQRPDGAHLPALGQGASIDTTSTITRQHAWNDAPPT</sequence>
<name>A0A918R7K7_9ACTN</name>
<accession>A0A918R7K7</accession>
<dbReference type="RefSeq" id="WP_190057789.1">
    <property type="nucleotide sequence ID" value="NZ_BMWH01000009.1"/>
</dbReference>
<protein>
    <submittedName>
        <fullName evidence="2">Uncharacterized protein</fullName>
    </submittedName>
</protein>
<comment type="caution">
    <text evidence="2">The sequence shown here is derived from an EMBL/GenBank/DDBJ whole genome shotgun (WGS) entry which is preliminary data.</text>
</comment>
<proteinExistence type="predicted"/>
<evidence type="ECO:0000313" key="2">
    <source>
        <dbReference type="EMBL" id="GGZ88639.1"/>
    </source>
</evidence>
<keyword evidence="3" id="KW-1185">Reference proteome</keyword>
<evidence type="ECO:0000256" key="1">
    <source>
        <dbReference type="SAM" id="MobiDB-lite"/>
    </source>
</evidence>
<feature type="compositionally biased region" description="Polar residues" evidence="1">
    <location>
        <begin position="66"/>
        <end position="77"/>
    </location>
</feature>
<gene>
    <name evidence="2" type="ORF">GCM10010389_28740</name>
</gene>
<dbReference type="EMBL" id="BMWH01000009">
    <property type="protein sequence ID" value="GGZ88639.1"/>
    <property type="molecule type" value="Genomic_DNA"/>
</dbReference>
<reference evidence="2" key="1">
    <citation type="journal article" date="2014" name="Int. J. Syst. Evol. Microbiol.">
        <title>Complete genome sequence of Corynebacterium casei LMG S-19264T (=DSM 44701T), isolated from a smear-ripened cheese.</title>
        <authorList>
            <consortium name="US DOE Joint Genome Institute (JGI-PGF)"/>
            <person name="Walter F."/>
            <person name="Albersmeier A."/>
            <person name="Kalinowski J."/>
            <person name="Ruckert C."/>
        </authorList>
    </citation>
    <scope>NUCLEOTIDE SEQUENCE</scope>
    <source>
        <strain evidence="2">JCM 5016</strain>
    </source>
</reference>
<organism evidence="2 3">
    <name type="scientific">Streptomyces echinoruber</name>
    <dbReference type="NCBI Taxonomy" id="68898"/>
    <lineage>
        <taxon>Bacteria</taxon>
        <taxon>Bacillati</taxon>
        <taxon>Actinomycetota</taxon>
        <taxon>Actinomycetes</taxon>
        <taxon>Kitasatosporales</taxon>
        <taxon>Streptomycetaceae</taxon>
        <taxon>Streptomyces</taxon>
    </lineage>
</organism>
<dbReference type="AlphaFoldDB" id="A0A918R7K7"/>
<reference evidence="2" key="2">
    <citation type="submission" date="2020-09" db="EMBL/GenBank/DDBJ databases">
        <authorList>
            <person name="Sun Q."/>
            <person name="Ohkuma M."/>
        </authorList>
    </citation>
    <scope>NUCLEOTIDE SEQUENCE</scope>
    <source>
        <strain evidence="2">JCM 5016</strain>
    </source>
</reference>